<dbReference type="InterPro" id="IPR020629">
    <property type="entry name" value="FPG_Glyclase"/>
</dbReference>
<dbReference type="InterPro" id="IPR035937">
    <property type="entry name" value="FPG_N"/>
</dbReference>
<evidence type="ECO:0000256" key="9">
    <source>
        <dbReference type="ARBA" id="ARBA00023125"/>
    </source>
</evidence>
<dbReference type="FunFam" id="1.10.8.50:FF:000003">
    <property type="entry name" value="Formamidopyrimidine-DNA glycosylase"/>
    <property type="match status" value="1"/>
</dbReference>
<evidence type="ECO:0000256" key="12">
    <source>
        <dbReference type="ARBA" id="ARBA00023268"/>
    </source>
</evidence>
<evidence type="ECO:0000256" key="4">
    <source>
        <dbReference type="ARBA" id="ARBA00022723"/>
    </source>
</evidence>
<name>A0A8J7B0M3_9CYAN</name>
<dbReference type="NCBIfam" id="TIGR00577">
    <property type="entry name" value="fpg"/>
    <property type="match status" value="1"/>
</dbReference>
<evidence type="ECO:0000256" key="6">
    <source>
        <dbReference type="ARBA" id="ARBA00022771"/>
    </source>
</evidence>
<keyword evidence="6 16" id="KW-0863">Zinc-finger</keyword>
<evidence type="ECO:0000259" key="18">
    <source>
        <dbReference type="PROSITE" id="PS51068"/>
    </source>
</evidence>
<feature type="binding site" evidence="16">
    <location>
        <position position="95"/>
    </location>
    <ligand>
        <name>DNA</name>
        <dbReference type="ChEBI" id="CHEBI:16991"/>
    </ligand>
</feature>
<feature type="active site" description="Proton donor" evidence="16">
    <location>
        <position position="3"/>
    </location>
</feature>
<dbReference type="PROSITE" id="PS01242">
    <property type="entry name" value="ZF_FPG_1"/>
    <property type="match status" value="1"/>
</dbReference>
<dbReference type="GO" id="GO:0003690">
    <property type="term" value="F:double-stranded DNA binding"/>
    <property type="evidence" value="ECO:0007669"/>
    <property type="project" value="UniProtKB-ARBA"/>
</dbReference>
<dbReference type="EMBL" id="JADEWZ010000004">
    <property type="protein sequence ID" value="MBE9115020.1"/>
    <property type="molecule type" value="Genomic_DNA"/>
</dbReference>
<comment type="catalytic activity">
    <reaction evidence="14 16">
        <text>2'-deoxyribonucleotide-(2'-deoxyribose 5'-phosphate)-2'-deoxyribonucleotide-DNA = a 3'-end 2'-deoxyribonucleotide-(2,3-dehydro-2,3-deoxyribose 5'-phosphate)-DNA + a 5'-end 5'-phospho-2'-deoxyribonucleoside-DNA + H(+)</text>
        <dbReference type="Rhea" id="RHEA:66592"/>
        <dbReference type="Rhea" id="RHEA-COMP:13180"/>
        <dbReference type="Rhea" id="RHEA-COMP:16897"/>
        <dbReference type="Rhea" id="RHEA-COMP:17067"/>
        <dbReference type="ChEBI" id="CHEBI:15378"/>
        <dbReference type="ChEBI" id="CHEBI:136412"/>
        <dbReference type="ChEBI" id="CHEBI:157695"/>
        <dbReference type="ChEBI" id="CHEBI:167181"/>
        <dbReference type="EC" id="4.2.99.18"/>
    </reaction>
</comment>
<comment type="function">
    <text evidence="15">Involved in base excision repair of DNA damaged by oxidation or by mutagenic agents. Acts as a DNA glycosylase that recognizes and removes damaged bases. Has a preference for oxidized purines, such as 7,8-dihydro-8-oxoguanine (8-oxoG). Has AP (apurinic/apyrimidinic) lyase activity and introduces nicks in the DNA strand. Cleaves the DNA backbone by beta-delta elimination to generate a single-strand break at the site of the removed base with both 3'- and 5'-phosphates.</text>
</comment>
<comment type="catalytic activity">
    <reaction evidence="1 16">
        <text>Hydrolysis of DNA containing ring-opened 7-methylguanine residues, releasing 2,6-diamino-4-hydroxy-5-(N-methyl)formamidopyrimidine.</text>
        <dbReference type="EC" id="3.2.2.23"/>
    </reaction>
</comment>
<dbReference type="NCBIfam" id="NF002211">
    <property type="entry name" value="PRK01103.1"/>
    <property type="match status" value="1"/>
</dbReference>
<comment type="subunit">
    <text evidence="3 16">Monomer.</text>
</comment>
<evidence type="ECO:0000256" key="11">
    <source>
        <dbReference type="ARBA" id="ARBA00023239"/>
    </source>
</evidence>
<dbReference type="InterPro" id="IPR010979">
    <property type="entry name" value="Ribosomal_uS13-like_H2TH"/>
</dbReference>
<dbReference type="Proteomes" id="UP000654482">
    <property type="component" value="Unassembled WGS sequence"/>
</dbReference>
<keyword evidence="13 16" id="KW-0326">Glycosidase</keyword>
<dbReference type="SMART" id="SM00898">
    <property type="entry name" value="Fapy_DNA_glyco"/>
    <property type="match status" value="1"/>
</dbReference>
<dbReference type="PROSITE" id="PS51068">
    <property type="entry name" value="FPG_CAT"/>
    <property type="match status" value="1"/>
</dbReference>
<dbReference type="SUPFAM" id="SSF46946">
    <property type="entry name" value="S13-like H2TH domain"/>
    <property type="match status" value="1"/>
</dbReference>
<keyword evidence="7 16" id="KW-0378">Hydrolase</keyword>
<dbReference type="Gene3D" id="3.20.190.10">
    <property type="entry name" value="MutM-like, N-terminal"/>
    <property type="match status" value="1"/>
</dbReference>
<dbReference type="Pfam" id="PF06827">
    <property type="entry name" value="zf-FPG_IleRS"/>
    <property type="match status" value="1"/>
</dbReference>
<feature type="domain" description="Formamidopyrimidine-DNA glycosylase catalytic" evidence="18">
    <location>
        <begin position="2"/>
        <end position="117"/>
    </location>
</feature>
<feature type="active site" description="Proton donor; for beta-elimination activity" evidence="16">
    <location>
        <position position="60"/>
    </location>
</feature>
<feature type="active site" description="Proton donor; for delta-elimination activity" evidence="16">
    <location>
        <position position="268"/>
    </location>
</feature>
<gene>
    <name evidence="16" type="primary">mutM</name>
    <name evidence="16" type="synonym">fpg</name>
    <name evidence="19" type="ORF">IQ249_03815</name>
</gene>
<comment type="caution">
    <text evidence="19">The sequence shown here is derived from an EMBL/GenBank/DDBJ whole genome shotgun (WGS) entry which is preliminary data.</text>
</comment>
<dbReference type="PANTHER" id="PTHR22993">
    <property type="entry name" value="FORMAMIDOPYRIMIDINE-DNA GLYCOSYLASE"/>
    <property type="match status" value="1"/>
</dbReference>
<comment type="function">
    <text evidence="16">Involved in base excision repair of DNA damaged by oxidation or by mutagenic agents. Acts as DNA glycosylase that recognizes and removes damaged bases. Has a preference for oxidized purines, such as 7,8-dihydro-8-oxoguanine (8-oxoG). Has AP (apurinic/apyrimidinic) lyase activity and introduces nicks in the DNA strand. Cleaves the DNA backbone by beta-delta elimination to generate a single-strand break at the site of the removed base with both 3'- and 5'-phosphates.</text>
</comment>
<dbReference type="GO" id="GO:0003684">
    <property type="term" value="F:damaged DNA binding"/>
    <property type="evidence" value="ECO:0007669"/>
    <property type="project" value="InterPro"/>
</dbReference>
<keyword evidence="9 16" id="KW-0238">DNA-binding</keyword>
<sequence length="278" mass="31523">MPELPEVETVCRGLNQLTLNCKIQGGEVLLERTLAYPVSAQEFLEGIKGCAIARWQRRGKYLLGEFSQNSGWLGVHLRMTGQLLWTQQDRSLQKHTRIRLFFPDNRELRFVDTRTFGKVWWVTPQREPEEIITGLQKLGVEPFSPACTPEYLAEKLQKRQRTMKTLLLDQGVVAGLGNIYADEVLFKSGIRPDAIASTLTFNQIQRLHRNIIEVLQTAIDKGGTTFSDFLNPLGVNGNYGGIAWVYGRTGEPCRTCKTPIERIKLAGRSTHYCPQCQN</sequence>
<dbReference type="SMART" id="SM01232">
    <property type="entry name" value="H2TH"/>
    <property type="match status" value="1"/>
</dbReference>
<keyword evidence="8 16" id="KW-0862">Zinc</keyword>
<keyword evidence="4 16" id="KW-0479">Metal-binding</keyword>
<comment type="similarity">
    <text evidence="2 16">Belongs to the FPG family.</text>
</comment>
<dbReference type="NCBIfam" id="NF010551">
    <property type="entry name" value="PRK13945.1"/>
    <property type="match status" value="1"/>
</dbReference>
<evidence type="ECO:0000259" key="17">
    <source>
        <dbReference type="PROSITE" id="PS51066"/>
    </source>
</evidence>
<dbReference type="GO" id="GO:0140078">
    <property type="term" value="F:class I DNA-(apurinic or apyrimidinic site) endonuclease activity"/>
    <property type="evidence" value="ECO:0007669"/>
    <property type="project" value="UniProtKB-EC"/>
</dbReference>
<dbReference type="AlphaFoldDB" id="A0A8J7B0M3"/>
<evidence type="ECO:0000256" key="5">
    <source>
        <dbReference type="ARBA" id="ARBA00022763"/>
    </source>
</evidence>
<evidence type="ECO:0000256" key="10">
    <source>
        <dbReference type="ARBA" id="ARBA00023204"/>
    </source>
</evidence>
<dbReference type="SUPFAM" id="SSF57716">
    <property type="entry name" value="Glucocorticoid receptor-like (DNA-binding domain)"/>
    <property type="match status" value="1"/>
</dbReference>
<evidence type="ECO:0000256" key="8">
    <source>
        <dbReference type="ARBA" id="ARBA00022833"/>
    </source>
</evidence>
<dbReference type="PANTHER" id="PTHR22993:SF9">
    <property type="entry name" value="FORMAMIDOPYRIMIDINE-DNA GLYCOSYLASE"/>
    <property type="match status" value="1"/>
</dbReference>
<proteinExistence type="inferred from homology"/>
<evidence type="ECO:0000256" key="14">
    <source>
        <dbReference type="ARBA" id="ARBA00044632"/>
    </source>
</evidence>
<reference evidence="19" key="1">
    <citation type="submission" date="2020-10" db="EMBL/GenBank/DDBJ databases">
        <authorList>
            <person name="Castelo-Branco R."/>
            <person name="Eusebio N."/>
            <person name="Adriana R."/>
            <person name="Vieira A."/>
            <person name="Brugerolle De Fraissinette N."/>
            <person name="Rezende De Castro R."/>
            <person name="Schneider M.P."/>
            <person name="Vasconcelos V."/>
            <person name="Leao P.N."/>
        </authorList>
    </citation>
    <scope>NUCLEOTIDE SEQUENCE</scope>
    <source>
        <strain evidence="19">LEGE 07157</strain>
    </source>
</reference>
<keyword evidence="5 16" id="KW-0227">DNA damage</keyword>
<evidence type="ECO:0000256" key="15">
    <source>
        <dbReference type="ARBA" id="ARBA00060177"/>
    </source>
</evidence>
<dbReference type="GO" id="GO:0006284">
    <property type="term" value="P:base-excision repair"/>
    <property type="evidence" value="ECO:0007669"/>
    <property type="project" value="InterPro"/>
</dbReference>
<dbReference type="InterPro" id="IPR000214">
    <property type="entry name" value="Znf_DNA_glyclase/AP_lyase"/>
</dbReference>
<keyword evidence="11 16" id="KW-0456">Lyase</keyword>
<evidence type="ECO:0000256" key="2">
    <source>
        <dbReference type="ARBA" id="ARBA00009409"/>
    </source>
</evidence>
<dbReference type="PROSITE" id="PS51066">
    <property type="entry name" value="ZF_FPG_2"/>
    <property type="match status" value="1"/>
</dbReference>
<evidence type="ECO:0000256" key="13">
    <source>
        <dbReference type="ARBA" id="ARBA00023295"/>
    </source>
</evidence>
<dbReference type="HAMAP" id="MF_00103">
    <property type="entry name" value="Fapy_DNA_glycosyl"/>
    <property type="match status" value="1"/>
</dbReference>
<dbReference type="InterPro" id="IPR015886">
    <property type="entry name" value="H2TH_FPG"/>
</dbReference>
<keyword evidence="12 16" id="KW-0511">Multifunctional enzyme</keyword>
<keyword evidence="20" id="KW-1185">Reference proteome</keyword>
<dbReference type="EC" id="3.2.2.23" evidence="16"/>
<evidence type="ECO:0000256" key="16">
    <source>
        <dbReference type="HAMAP-Rule" id="MF_00103"/>
    </source>
</evidence>
<dbReference type="EC" id="4.2.99.18" evidence="16"/>
<evidence type="ECO:0000256" key="7">
    <source>
        <dbReference type="ARBA" id="ARBA00022801"/>
    </source>
</evidence>
<dbReference type="InterPro" id="IPR010663">
    <property type="entry name" value="Znf_FPG/IleRS"/>
</dbReference>
<comment type="cofactor">
    <cofactor evidence="16">
        <name>Zn(2+)</name>
        <dbReference type="ChEBI" id="CHEBI:29105"/>
    </cofactor>
    <text evidence="16">Binds 1 zinc ion per subunit.</text>
</comment>
<evidence type="ECO:0000256" key="1">
    <source>
        <dbReference type="ARBA" id="ARBA00001668"/>
    </source>
</evidence>
<dbReference type="InterPro" id="IPR012319">
    <property type="entry name" value="FPG_cat"/>
</dbReference>
<organism evidence="19 20">
    <name type="scientific">Lusitaniella coriacea LEGE 07157</name>
    <dbReference type="NCBI Taxonomy" id="945747"/>
    <lineage>
        <taxon>Bacteria</taxon>
        <taxon>Bacillati</taxon>
        <taxon>Cyanobacteriota</taxon>
        <taxon>Cyanophyceae</taxon>
        <taxon>Spirulinales</taxon>
        <taxon>Lusitaniellaceae</taxon>
        <taxon>Lusitaniella</taxon>
    </lineage>
</organism>
<dbReference type="InterPro" id="IPR015887">
    <property type="entry name" value="DNA_glyclase_Znf_dom_DNA_BS"/>
</dbReference>
<dbReference type="GO" id="GO:0008270">
    <property type="term" value="F:zinc ion binding"/>
    <property type="evidence" value="ECO:0007669"/>
    <property type="project" value="UniProtKB-UniRule"/>
</dbReference>
<evidence type="ECO:0000313" key="20">
    <source>
        <dbReference type="Proteomes" id="UP000654482"/>
    </source>
</evidence>
<protein>
    <recommendedName>
        <fullName evidence="16">Formamidopyrimidine-DNA glycosylase</fullName>
        <shortName evidence="16">Fapy-DNA glycosylase</shortName>
        <ecNumber evidence="16">3.2.2.23</ecNumber>
    </recommendedName>
    <alternativeName>
        <fullName evidence="16">DNA-(apurinic or apyrimidinic site) lyase MutM</fullName>
        <shortName evidence="16">AP lyase MutM</shortName>
        <ecNumber evidence="16">4.2.99.18</ecNumber>
    </alternativeName>
</protein>
<dbReference type="CDD" id="cd08966">
    <property type="entry name" value="EcFpg-like_N"/>
    <property type="match status" value="1"/>
</dbReference>
<feature type="binding site" evidence="16">
    <location>
        <position position="159"/>
    </location>
    <ligand>
        <name>DNA</name>
        <dbReference type="ChEBI" id="CHEBI:16991"/>
    </ligand>
</feature>
<feature type="binding site" evidence="16">
    <location>
        <position position="114"/>
    </location>
    <ligand>
        <name>DNA</name>
        <dbReference type="ChEBI" id="CHEBI:16991"/>
    </ligand>
</feature>
<dbReference type="GO" id="GO:0034039">
    <property type="term" value="F:8-oxo-7,8-dihydroguanine DNA N-glycosylase activity"/>
    <property type="evidence" value="ECO:0007669"/>
    <property type="project" value="TreeGrafter"/>
</dbReference>
<dbReference type="Pfam" id="PF01149">
    <property type="entry name" value="Fapy_DNA_glyco"/>
    <property type="match status" value="1"/>
</dbReference>
<evidence type="ECO:0000256" key="3">
    <source>
        <dbReference type="ARBA" id="ARBA00011245"/>
    </source>
</evidence>
<dbReference type="RefSeq" id="WP_194028110.1">
    <property type="nucleotide sequence ID" value="NZ_JADEWZ010000004.1"/>
</dbReference>
<dbReference type="SUPFAM" id="SSF81624">
    <property type="entry name" value="N-terminal domain of MutM-like DNA repair proteins"/>
    <property type="match status" value="1"/>
</dbReference>
<feature type="domain" description="FPG-type" evidence="17">
    <location>
        <begin position="244"/>
        <end position="278"/>
    </location>
</feature>
<accession>A0A8J7B0M3</accession>
<dbReference type="Pfam" id="PF06831">
    <property type="entry name" value="H2TH"/>
    <property type="match status" value="1"/>
</dbReference>
<evidence type="ECO:0000313" key="19">
    <source>
        <dbReference type="EMBL" id="MBE9115020.1"/>
    </source>
</evidence>
<keyword evidence="10 16" id="KW-0234">DNA repair</keyword>
<feature type="active site" description="Schiff-base intermediate with DNA" evidence="16">
    <location>
        <position position="2"/>
    </location>
</feature>
<dbReference type="Gene3D" id="1.10.8.50">
    <property type="match status" value="1"/>
</dbReference>